<keyword evidence="2" id="KW-1185">Reference proteome</keyword>
<evidence type="ECO:0000313" key="1">
    <source>
        <dbReference type="EMBL" id="MBD7944536.1"/>
    </source>
</evidence>
<dbReference type="RefSeq" id="WP_191697139.1">
    <property type="nucleotide sequence ID" value="NZ_JACSQO010000004.1"/>
</dbReference>
<dbReference type="EMBL" id="JACSQO010000004">
    <property type="protein sequence ID" value="MBD7944536.1"/>
    <property type="molecule type" value="Genomic_DNA"/>
</dbReference>
<evidence type="ECO:0000313" key="2">
    <source>
        <dbReference type="Proteomes" id="UP000640786"/>
    </source>
</evidence>
<dbReference type="Gene3D" id="3.30.530.20">
    <property type="match status" value="1"/>
</dbReference>
<dbReference type="CDD" id="cd07820">
    <property type="entry name" value="SRPBCC_3"/>
    <property type="match status" value="1"/>
</dbReference>
<dbReference type="InterPro" id="IPR023393">
    <property type="entry name" value="START-like_dom_sf"/>
</dbReference>
<protein>
    <submittedName>
        <fullName evidence="1">SRPBCC family protein</fullName>
    </submittedName>
</protein>
<proteinExistence type="predicted"/>
<organism evidence="1 2">
    <name type="scientific">Psychrobacillus faecigallinarum</name>
    <dbReference type="NCBI Taxonomy" id="2762235"/>
    <lineage>
        <taxon>Bacteria</taxon>
        <taxon>Bacillati</taxon>
        <taxon>Bacillota</taxon>
        <taxon>Bacilli</taxon>
        <taxon>Bacillales</taxon>
        <taxon>Bacillaceae</taxon>
        <taxon>Psychrobacillus</taxon>
    </lineage>
</organism>
<sequence length="154" mass="17601">MPTIICEIFIDAPIDLCFDLSRDVTIHTKTTGQTKEKAVEGKTNGLLNKGDCVTWEATHFGIRQKLTAKIIEMEKPYTFKDVMVSGAFHSFTHTHHFKVQGTGTLVRDEFVYRSPLGILGKLADVLFLKRYMTSFLKQRSHELKRIAESQRIQI</sequence>
<accession>A0ABR8R9P9</accession>
<dbReference type="SUPFAM" id="SSF55961">
    <property type="entry name" value="Bet v1-like"/>
    <property type="match status" value="1"/>
</dbReference>
<name>A0ABR8R9P9_9BACI</name>
<comment type="caution">
    <text evidence="1">The sequence shown here is derived from an EMBL/GenBank/DDBJ whole genome shotgun (WGS) entry which is preliminary data.</text>
</comment>
<reference evidence="1 2" key="1">
    <citation type="submission" date="2020-08" db="EMBL/GenBank/DDBJ databases">
        <title>A Genomic Blueprint of the Chicken Gut Microbiome.</title>
        <authorList>
            <person name="Gilroy R."/>
            <person name="Ravi A."/>
            <person name="Getino M."/>
            <person name="Pursley I."/>
            <person name="Horton D.L."/>
            <person name="Alikhan N.-F."/>
            <person name="Baker D."/>
            <person name="Gharbi K."/>
            <person name="Hall N."/>
            <person name="Watson M."/>
            <person name="Adriaenssens E.M."/>
            <person name="Foster-Nyarko E."/>
            <person name="Jarju S."/>
            <person name="Secka A."/>
            <person name="Antonio M."/>
            <person name="Oren A."/>
            <person name="Chaudhuri R."/>
            <person name="La Ragione R.M."/>
            <person name="Hildebrand F."/>
            <person name="Pallen M.J."/>
        </authorList>
    </citation>
    <scope>NUCLEOTIDE SEQUENCE [LARGE SCALE GENOMIC DNA]</scope>
    <source>
        <strain evidence="1 2">Sa2BUA9</strain>
    </source>
</reference>
<gene>
    <name evidence="1" type="ORF">H9650_10450</name>
</gene>
<dbReference type="Proteomes" id="UP000640786">
    <property type="component" value="Unassembled WGS sequence"/>
</dbReference>